<dbReference type="PROSITE" id="PS51352">
    <property type="entry name" value="THIOREDOXIN_2"/>
    <property type="match status" value="1"/>
</dbReference>
<dbReference type="PIRSF" id="PIRSF000303">
    <property type="entry name" value="Glutathion_perox"/>
    <property type="match status" value="1"/>
</dbReference>
<dbReference type="CDD" id="cd00340">
    <property type="entry name" value="GSH_Peroxidase"/>
    <property type="match status" value="1"/>
</dbReference>
<comment type="similarity">
    <text evidence="1">Belongs to the glutathione peroxidase family.</text>
</comment>
<dbReference type="PANTHER" id="PTHR11592:SF78">
    <property type="entry name" value="GLUTATHIONE PEROXIDASE"/>
    <property type="match status" value="1"/>
</dbReference>
<dbReference type="Gene3D" id="3.40.30.10">
    <property type="entry name" value="Glutaredoxin"/>
    <property type="match status" value="1"/>
</dbReference>
<dbReference type="EMBL" id="VSSQ01022960">
    <property type="protein sequence ID" value="MPM69581.1"/>
    <property type="molecule type" value="Genomic_DNA"/>
</dbReference>
<keyword evidence="3 5" id="KW-0560">Oxidoreductase</keyword>
<dbReference type="InterPro" id="IPR000889">
    <property type="entry name" value="Glutathione_peroxidase"/>
</dbReference>
<dbReference type="EC" id="1.11.1.22" evidence="5"/>
<dbReference type="PRINTS" id="PR01011">
    <property type="entry name" value="GLUTPROXDASE"/>
</dbReference>
<dbReference type="Pfam" id="PF00255">
    <property type="entry name" value="GSHPx"/>
    <property type="match status" value="1"/>
</dbReference>
<sequence>MSIYDYGVRTINGKEVSLADYKGKVLIIVNTASKCGFTPQYEELQKLYSEYADSGLEILGFPSNQFAEQEPGSNAEVQEFCRINYGVSFPMFEKTEVRGKNAHPLFNYLTDKAPFKGFDVNHPIGGKLQEILKEKFPDLLEGNSIKWNFTKFLVNRQGKVVGRYEPTTSPMEMKDEIEKLL</sequence>
<dbReference type="GO" id="GO:0004601">
    <property type="term" value="F:peroxidase activity"/>
    <property type="evidence" value="ECO:0007669"/>
    <property type="project" value="UniProtKB-KW"/>
</dbReference>
<dbReference type="PROSITE" id="PS00763">
    <property type="entry name" value="GLUTATHIONE_PEROXID_2"/>
    <property type="match status" value="1"/>
</dbReference>
<dbReference type="PANTHER" id="PTHR11592">
    <property type="entry name" value="GLUTATHIONE PEROXIDASE"/>
    <property type="match status" value="1"/>
</dbReference>
<evidence type="ECO:0000256" key="1">
    <source>
        <dbReference type="ARBA" id="ARBA00006926"/>
    </source>
</evidence>
<protein>
    <submittedName>
        <fullName evidence="5">Hydroperoxy fatty acid reductase gpx1</fullName>
        <ecNumber evidence="5">1.11.1.22</ecNumber>
    </submittedName>
</protein>
<proteinExistence type="inferred from homology"/>
<accession>A0A645BY44</accession>
<keyword evidence="2 5" id="KW-0575">Peroxidase</keyword>
<organism evidence="5">
    <name type="scientific">bioreactor metagenome</name>
    <dbReference type="NCBI Taxonomy" id="1076179"/>
    <lineage>
        <taxon>unclassified sequences</taxon>
        <taxon>metagenomes</taxon>
        <taxon>ecological metagenomes</taxon>
    </lineage>
</organism>
<evidence type="ECO:0000313" key="5">
    <source>
        <dbReference type="EMBL" id="MPM69581.1"/>
    </source>
</evidence>
<gene>
    <name evidence="5" type="primary">gpx1_10</name>
    <name evidence="5" type="ORF">SDC9_116529</name>
</gene>
<dbReference type="FunFam" id="3.40.30.10:FF:000010">
    <property type="entry name" value="Glutathione peroxidase"/>
    <property type="match status" value="1"/>
</dbReference>
<reference evidence="5" key="1">
    <citation type="submission" date="2019-08" db="EMBL/GenBank/DDBJ databases">
        <authorList>
            <person name="Kucharzyk K."/>
            <person name="Murdoch R.W."/>
            <person name="Higgins S."/>
            <person name="Loffler F."/>
        </authorList>
    </citation>
    <scope>NUCLEOTIDE SEQUENCE</scope>
</reference>
<dbReference type="PROSITE" id="PS00460">
    <property type="entry name" value="GLUTATHIONE_PEROXID_1"/>
    <property type="match status" value="1"/>
</dbReference>
<evidence type="ECO:0000259" key="4">
    <source>
        <dbReference type="PROSITE" id="PS51352"/>
    </source>
</evidence>
<dbReference type="AlphaFoldDB" id="A0A645BY44"/>
<dbReference type="InterPro" id="IPR013766">
    <property type="entry name" value="Thioredoxin_domain"/>
</dbReference>
<feature type="domain" description="Thioredoxin" evidence="4">
    <location>
        <begin position="1"/>
        <end position="181"/>
    </location>
</feature>
<name>A0A645BY44_9ZZZZ</name>
<dbReference type="SUPFAM" id="SSF52833">
    <property type="entry name" value="Thioredoxin-like"/>
    <property type="match status" value="1"/>
</dbReference>
<comment type="caution">
    <text evidence="5">The sequence shown here is derived from an EMBL/GenBank/DDBJ whole genome shotgun (WGS) entry which is preliminary data.</text>
</comment>
<dbReference type="InterPro" id="IPR029760">
    <property type="entry name" value="GPX_CS"/>
</dbReference>
<dbReference type="InterPro" id="IPR036249">
    <property type="entry name" value="Thioredoxin-like_sf"/>
</dbReference>
<evidence type="ECO:0000256" key="2">
    <source>
        <dbReference type="ARBA" id="ARBA00022559"/>
    </source>
</evidence>
<dbReference type="InterPro" id="IPR029759">
    <property type="entry name" value="GPX_AS"/>
</dbReference>
<dbReference type="PROSITE" id="PS51355">
    <property type="entry name" value="GLUTATHIONE_PEROXID_3"/>
    <property type="match status" value="1"/>
</dbReference>
<evidence type="ECO:0000256" key="3">
    <source>
        <dbReference type="ARBA" id="ARBA00023002"/>
    </source>
</evidence>
<dbReference type="GO" id="GO:0034599">
    <property type="term" value="P:cellular response to oxidative stress"/>
    <property type="evidence" value="ECO:0007669"/>
    <property type="project" value="TreeGrafter"/>
</dbReference>